<feature type="transmembrane region" description="Helical" evidence="1">
    <location>
        <begin position="59"/>
        <end position="81"/>
    </location>
</feature>
<dbReference type="InParanoid" id="E4XY85"/>
<feature type="transmembrane region" description="Helical" evidence="1">
    <location>
        <begin position="348"/>
        <end position="367"/>
    </location>
</feature>
<evidence type="ECO:0000256" key="1">
    <source>
        <dbReference type="SAM" id="Phobius"/>
    </source>
</evidence>
<dbReference type="AlphaFoldDB" id="E4XY85"/>
<dbReference type="Proteomes" id="UP000001307">
    <property type="component" value="Unassembled WGS sequence"/>
</dbReference>
<protein>
    <recommendedName>
        <fullName evidence="4">XK-related protein</fullName>
    </recommendedName>
</protein>
<feature type="transmembrane region" description="Helical" evidence="1">
    <location>
        <begin position="165"/>
        <end position="185"/>
    </location>
</feature>
<keyword evidence="3" id="KW-1185">Reference proteome</keyword>
<feature type="transmembrane region" description="Helical" evidence="1">
    <location>
        <begin position="191"/>
        <end position="220"/>
    </location>
</feature>
<dbReference type="OrthoDB" id="10486024at2759"/>
<gene>
    <name evidence="2" type="ORF">GSOID_T00007648001</name>
</gene>
<dbReference type="EMBL" id="FN653312">
    <property type="protein sequence ID" value="CBY14613.1"/>
    <property type="molecule type" value="Genomic_DNA"/>
</dbReference>
<organism evidence="2">
    <name type="scientific">Oikopleura dioica</name>
    <name type="common">Tunicate</name>
    <dbReference type="NCBI Taxonomy" id="34765"/>
    <lineage>
        <taxon>Eukaryota</taxon>
        <taxon>Metazoa</taxon>
        <taxon>Chordata</taxon>
        <taxon>Tunicata</taxon>
        <taxon>Appendicularia</taxon>
        <taxon>Copelata</taxon>
        <taxon>Oikopleuridae</taxon>
        <taxon>Oikopleura</taxon>
    </lineage>
</organism>
<feature type="transmembrane region" description="Helical" evidence="1">
    <location>
        <begin position="241"/>
        <end position="262"/>
    </location>
</feature>
<evidence type="ECO:0000313" key="3">
    <source>
        <dbReference type="Proteomes" id="UP000001307"/>
    </source>
</evidence>
<reference evidence="2" key="1">
    <citation type="journal article" date="2010" name="Science">
        <title>Plasticity of animal genome architecture unmasked by rapid evolution of a pelagic tunicate.</title>
        <authorList>
            <person name="Denoeud F."/>
            <person name="Henriet S."/>
            <person name="Mungpakdee S."/>
            <person name="Aury J.M."/>
            <person name="Da Silva C."/>
            <person name="Brinkmann H."/>
            <person name="Mikhaleva J."/>
            <person name="Olsen L.C."/>
            <person name="Jubin C."/>
            <person name="Canestro C."/>
            <person name="Bouquet J.M."/>
            <person name="Danks G."/>
            <person name="Poulain J."/>
            <person name="Campsteijn C."/>
            <person name="Adamski M."/>
            <person name="Cross I."/>
            <person name="Yadetie F."/>
            <person name="Muffato M."/>
            <person name="Louis A."/>
            <person name="Butcher S."/>
            <person name="Tsagkogeorga G."/>
            <person name="Konrad A."/>
            <person name="Singh S."/>
            <person name="Jensen M.F."/>
            <person name="Cong E.H."/>
            <person name="Eikeseth-Otteraa H."/>
            <person name="Noel B."/>
            <person name="Anthouard V."/>
            <person name="Porcel B.M."/>
            <person name="Kachouri-Lafond R."/>
            <person name="Nishino A."/>
            <person name="Ugolini M."/>
            <person name="Chourrout P."/>
            <person name="Nishida H."/>
            <person name="Aasland R."/>
            <person name="Huzurbazar S."/>
            <person name="Westhof E."/>
            <person name="Delsuc F."/>
            <person name="Lehrach H."/>
            <person name="Reinhardt R."/>
            <person name="Weissenbach J."/>
            <person name="Roy S.W."/>
            <person name="Artiguenave F."/>
            <person name="Postlethwait J.H."/>
            <person name="Manak J.R."/>
            <person name="Thompson E.M."/>
            <person name="Jaillon O."/>
            <person name="Du Pasquier L."/>
            <person name="Boudinot P."/>
            <person name="Liberles D.A."/>
            <person name="Volff J.N."/>
            <person name="Philippe H."/>
            <person name="Lenhard B."/>
            <person name="Roest Crollius H."/>
            <person name="Wincker P."/>
            <person name="Chourrout D."/>
        </authorList>
    </citation>
    <scope>NUCLEOTIDE SEQUENCE [LARGE SCALE GENOMIC DNA]</scope>
</reference>
<keyword evidence="1" id="KW-0812">Transmembrane</keyword>
<proteinExistence type="predicted"/>
<name>E4XY85_OIKDI</name>
<feature type="transmembrane region" description="Helical" evidence="1">
    <location>
        <begin position="274"/>
        <end position="297"/>
    </location>
</feature>
<keyword evidence="1" id="KW-1133">Transmembrane helix</keyword>
<keyword evidence="1" id="KW-0472">Membrane</keyword>
<feature type="transmembrane region" description="Helical" evidence="1">
    <location>
        <begin position="87"/>
        <end position="105"/>
    </location>
</feature>
<accession>E4XY85</accession>
<evidence type="ECO:0000313" key="2">
    <source>
        <dbReference type="EMBL" id="CBY14613.1"/>
    </source>
</evidence>
<sequence>MRGFFSLPGIKYEALDEEISDISEIVDIRLNLQRKIGVKDDELSPLAERMKSFKFIQEWKFLFCDGISDVIFLMLALTKAFSDDSSLFLLPLLYLVVTIIGKGFIKYKESSKTKKTLHLQKYYAGILNDGKESADKRRTERNLHVLSLEKHRLVFEETFIRFQRITAVQLILQWIFLLYLCHLYPSDTVKIWMIIPLDLGFIILFLGTCLKCVICCLRLAYYFSFYIYAFYESQIRIRTNIAFMLYNILQLSISFCWIGIVANSVSQTSESKFMHIFFAALTVTIVQFIISTSCTFLNHIGEKTSLRTVVTRGFGFSISWPCGLCKLEEIEDVSIAARVEVMKGLSMALLLSSPGFFLVSEGLFLIVSRYSRTNSRVDNI</sequence>
<evidence type="ECO:0008006" key="4">
    <source>
        <dbReference type="Google" id="ProtNLM"/>
    </source>
</evidence>